<keyword evidence="3" id="KW-0804">Transcription</keyword>
<name>A0A7W7LD93_STRNE</name>
<dbReference type="PANTHER" id="PTHR44688:SF16">
    <property type="entry name" value="DNA-BINDING TRANSCRIPTIONAL ACTIVATOR DEVR_DOSR"/>
    <property type="match status" value="1"/>
</dbReference>
<proteinExistence type="predicted"/>
<dbReference type="EMBL" id="JACHJG010000008">
    <property type="protein sequence ID" value="MBB4888083.1"/>
    <property type="molecule type" value="Genomic_DNA"/>
</dbReference>
<evidence type="ECO:0000256" key="2">
    <source>
        <dbReference type="ARBA" id="ARBA00023125"/>
    </source>
</evidence>
<evidence type="ECO:0000256" key="3">
    <source>
        <dbReference type="ARBA" id="ARBA00023163"/>
    </source>
</evidence>
<gene>
    <name evidence="5" type="ORF">FHS38_004151</name>
</gene>
<keyword evidence="6" id="KW-1185">Reference proteome</keyword>
<dbReference type="Gene3D" id="1.10.10.10">
    <property type="entry name" value="Winged helix-like DNA-binding domain superfamily/Winged helix DNA-binding domain"/>
    <property type="match status" value="1"/>
</dbReference>
<sequence>MHLSPKQEQILSLIVSGCCNKEIARQLDMSTRTVESHLQRLYDRHNVHNRAALVAKWLIEGGIPRSVPDAREG</sequence>
<reference evidence="5 6" key="1">
    <citation type="submission" date="2020-08" db="EMBL/GenBank/DDBJ databases">
        <title>Genomic Encyclopedia of Type Strains, Phase III (KMG-III): the genomes of soil and plant-associated and newly described type strains.</title>
        <authorList>
            <person name="Whitman W."/>
        </authorList>
    </citation>
    <scope>NUCLEOTIDE SEQUENCE [LARGE SCALE GENOMIC DNA]</scope>
    <source>
        <strain evidence="5 6">CECT 3265</strain>
    </source>
</reference>
<dbReference type="CDD" id="cd06170">
    <property type="entry name" value="LuxR_C_like"/>
    <property type="match status" value="1"/>
</dbReference>
<dbReference type="PROSITE" id="PS00622">
    <property type="entry name" value="HTH_LUXR_1"/>
    <property type="match status" value="1"/>
</dbReference>
<dbReference type="SMART" id="SM00421">
    <property type="entry name" value="HTH_LUXR"/>
    <property type="match status" value="1"/>
</dbReference>
<keyword evidence="2" id="KW-0238">DNA-binding</keyword>
<dbReference type="RefSeq" id="WP_184735410.1">
    <property type="nucleotide sequence ID" value="NZ_BMRW01000008.1"/>
</dbReference>
<feature type="domain" description="HTH luxR-type" evidence="4">
    <location>
        <begin position="1"/>
        <end position="61"/>
    </location>
</feature>
<dbReference type="GO" id="GO:0003677">
    <property type="term" value="F:DNA binding"/>
    <property type="evidence" value="ECO:0007669"/>
    <property type="project" value="UniProtKB-KW"/>
</dbReference>
<dbReference type="InterPro" id="IPR036388">
    <property type="entry name" value="WH-like_DNA-bd_sf"/>
</dbReference>
<evidence type="ECO:0000313" key="5">
    <source>
        <dbReference type="EMBL" id="MBB4888083.1"/>
    </source>
</evidence>
<dbReference type="InterPro" id="IPR016032">
    <property type="entry name" value="Sig_transdc_resp-reg_C-effctor"/>
</dbReference>
<evidence type="ECO:0000256" key="1">
    <source>
        <dbReference type="ARBA" id="ARBA00023015"/>
    </source>
</evidence>
<organism evidence="5 6">
    <name type="scientific">Streptomyces netropsis</name>
    <name type="common">Streptoverticillium netropsis</name>
    <dbReference type="NCBI Taxonomy" id="55404"/>
    <lineage>
        <taxon>Bacteria</taxon>
        <taxon>Bacillati</taxon>
        <taxon>Actinomycetota</taxon>
        <taxon>Actinomycetes</taxon>
        <taxon>Kitasatosporales</taxon>
        <taxon>Streptomycetaceae</taxon>
        <taxon>Streptomyces</taxon>
    </lineage>
</organism>
<dbReference type="PROSITE" id="PS50043">
    <property type="entry name" value="HTH_LUXR_2"/>
    <property type="match status" value="1"/>
</dbReference>
<dbReference type="PRINTS" id="PR00038">
    <property type="entry name" value="HTHLUXR"/>
</dbReference>
<evidence type="ECO:0000313" key="6">
    <source>
        <dbReference type="Proteomes" id="UP000556436"/>
    </source>
</evidence>
<accession>A0A7W7LD93</accession>
<dbReference type="Pfam" id="PF00196">
    <property type="entry name" value="GerE"/>
    <property type="match status" value="1"/>
</dbReference>
<dbReference type="SUPFAM" id="SSF46894">
    <property type="entry name" value="C-terminal effector domain of the bipartite response regulators"/>
    <property type="match status" value="1"/>
</dbReference>
<protein>
    <submittedName>
        <fullName evidence="5">LuxR family maltose regulon positive regulatory protein/two-component system response regulator NreC</fullName>
    </submittedName>
</protein>
<comment type="caution">
    <text evidence="5">The sequence shown here is derived from an EMBL/GenBank/DDBJ whole genome shotgun (WGS) entry which is preliminary data.</text>
</comment>
<dbReference type="PANTHER" id="PTHR44688">
    <property type="entry name" value="DNA-BINDING TRANSCRIPTIONAL ACTIVATOR DEVR_DOSR"/>
    <property type="match status" value="1"/>
</dbReference>
<keyword evidence="1" id="KW-0805">Transcription regulation</keyword>
<dbReference type="Proteomes" id="UP000556436">
    <property type="component" value="Unassembled WGS sequence"/>
</dbReference>
<dbReference type="InterPro" id="IPR000792">
    <property type="entry name" value="Tscrpt_reg_LuxR_C"/>
</dbReference>
<evidence type="ECO:0000259" key="4">
    <source>
        <dbReference type="PROSITE" id="PS50043"/>
    </source>
</evidence>
<dbReference type="GO" id="GO:0006355">
    <property type="term" value="P:regulation of DNA-templated transcription"/>
    <property type="evidence" value="ECO:0007669"/>
    <property type="project" value="InterPro"/>
</dbReference>
<dbReference type="AlphaFoldDB" id="A0A7W7LD93"/>